<reference evidence="2" key="1">
    <citation type="submission" date="2020-06" db="EMBL/GenBank/DDBJ databases">
        <title>Unique genomic features of the anaerobic methanotrophic archaea.</title>
        <authorList>
            <person name="Chadwick G.L."/>
            <person name="Skennerton C.T."/>
            <person name="Laso-Perez R."/>
            <person name="Leu A.O."/>
            <person name="Speth D.R."/>
            <person name="Yu H."/>
            <person name="Morgan-Lang C."/>
            <person name="Hatzenpichler R."/>
            <person name="Goudeau D."/>
            <person name="Malmstrom R."/>
            <person name="Brazelton W.J."/>
            <person name="Woyke T."/>
            <person name="Hallam S.J."/>
            <person name="Tyson G.W."/>
            <person name="Wegener G."/>
            <person name="Boetius A."/>
            <person name="Orphan V."/>
        </authorList>
    </citation>
    <scope>NUCLEOTIDE SEQUENCE</scope>
</reference>
<proteinExistence type="predicted"/>
<dbReference type="PROSITE" id="PS50104">
    <property type="entry name" value="TIR"/>
    <property type="match status" value="1"/>
</dbReference>
<dbReference type="InterPro" id="IPR000157">
    <property type="entry name" value="TIR_dom"/>
</dbReference>
<dbReference type="Gene3D" id="3.40.50.10140">
    <property type="entry name" value="Toll/interleukin-1 receptor homology (TIR) domain"/>
    <property type="match status" value="1"/>
</dbReference>
<dbReference type="InterPro" id="IPR035897">
    <property type="entry name" value="Toll_tir_struct_dom_sf"/>
</dbReference>
<dbReference type="GO" id="GO:0007165">
    <property type="term" value="P:signal transduction"/>
    <property type="evidence" value="ECO:0007669"/>
    <property type="project" value="InterPro"/>
</dbReference>
<name>A0A7G9YX33_9EURY</name>
<dbReference type="SMART" id="SM00255">
    <property type="entry name" value="TIR"/>
    <property type="match status" value="1"/>
</dbReference>
<sequence length="407" mass="46419">MAINNPIIQVNELEIKYSVPVGEFDCFSINISDSTIELEERYDQDIRYFAHLTKEVNGIKEELKGIKELGGTFSADKPELFEYDVAISFAGEDRKIAEELASALGDKGVRVFYDEFYKSDLWGKKLTKHFREVYGPKARFIILLISKYYPVKDWTDFEFSIVRKEAKERKVEFILPVKLDDTKILGIHEDTVYLDFNKEGIDGIVKCFLEKLSSQKISSRENLSVKITDKLDSERGLIDIDITSHDAALSKEEFKTYAGCDLPDSFMVNFKDAYSGLHKIGESSPNFGVKIKNSGNVAIKNLKVDIIPHFINCDGPSRIRNDEICTFKYFFNPTNGAILNKAPETYEADIVLVMEPDNSIVYWVLPNVRMYGLGTHLIDCSIYVSSTEPPLSWSGYVYYAITNYVEK</sequence>
<evidence type="ECO:0000259" key="1">
    <source>
        <dbReference type="PROSITE" id="PS50104"/>
    </source>
</evidence>
<dbReference type="EMBL" id="MT631513">
    <property type="protein sequence ID" value="QNO52567.1"/>
    <property type="molecule type" value="Genomic_DNA"/>
</dbReference>
<dbReference type="Pfam" id="PF13676">
    <property type="entry name" value="TIR_2"/>
    <property type="match status" value="1"/>
</dbReference>
<dbReference type="SUPFAM" id="SSF52200">
    <property type="entry name" value="Toll/Interleukin receptor TIR domain"/>
    <property type="match status" value="1"/>
</dbReference>
<protein>
    <recommendedName>
        <fullName evidence="1">TIR domain-containing protein</fullName>
    </recommendedName>
</protein>
<feature type="domain" description="TIR" evidence="1">
    <location>
        <begin position="81"/>
        <end position="212"/>
    </location>
</feature>
<gene>
    <name evidence="2" type="ORF">BJKGENCM_00057</name>
</gene>
<organism evidence="2">
    <name type="scientific">Candidatus Methanophagaceae archaeon ANME-1 ERB6</name>
    <dbReference type="NCBI Taxonomy" id="2759912"/>
    <lineage>
        <taxon>Archaea</taxon>
        <taxon>Methanobacteriati</taxon>
        <taxon>Methanobacteriota</taxon>
        <taxon>Stenosarchaea group</taxon>
        <taxon>Methanomicrobia</taxon>
        <taxon>Candidatus Methanophagales</taxon>
        <taxon>Candidatus Methanophagaceae</taxon>
    </lineage>
</organism>
<evidence type="ECO:0000313" key="2">
    <source>
        <dbReference type="EMBL" id="QNO52567.1"/>
    </source>
</evidence>
<dbReference type="AlphaFoldDB" id="A0A7G9YX33"/>
<accession>A0A7G9YX33</accession>